<proteinExistence type="predicted"/>
<feature type="region of interest" description="Disordered" evidence="1">
    <location>
        <begin position="313"/>
        <end position="334"/>
    </location>
</feature>
<name>A0A1Y1ZEF6_9PLEO</name>
<keyword evidence="3" id="KW-1185">Reference proteome</keyword>
<evidence type="ECO:0000313" key="2">
    <source>
        <dbReference type="EMBL" id="ORY08638.1"/>
    </source>
</evidence>
<dbReference type="GO" id="GO:0008168">
    <property type="term" value="F:methyltransferase activity"/>
    <property type="evidence" value="ECO:0007669"/>
    <property type="project" value="UniProtKB-KW"/>
</dbReference>
<accession>A0A1Y1ZEF6</accession>
<protein>
    <submittedName>
        <fullName evidence="2">S-adenosyl-L-methionine-dependent methyltransferase</fullName>
    </submittedName>
</protein>
<dbReference type="SUPFAM" id="SSF53335">
    <property type="entry name" value="S-adenosyl-L-methionine-dependent methyltransferases"/>
    <property type="match status" value="1"/>
</dbReference>
<sequence length="334" mass="37823">MTYTSDASMASSVTRYRYENGRRYHAFRDGQYYGPNDDKNATFETVVHHLWLLTFNDKLFLAPVENPQMILDVGTGTGLWAIDMADFFPGAEIIASDLSPTQDTTAPPNIRFEVDDANSEWAYPESCFDFVHVRALSGCIRDWPYFYQQAYRHLKPGGYFEHHEFNVKTNADPESDNHADKMYTAFSNSIIKLGDEKTGMTFRTVEGMRGFMEGAAPLPGFLDIHEHSFIWPIGPWPSDLHLKDIGRWGERNWLDGLEGWVLALYTRVLGWSYAEVQSFVATLKAVIKDRRNHYWHEVKCVYGRKPFLHETTTGGTTTTTASAPAATAGASTTS</sequence>
<comment type="caution">
    <text evidence="2">The sequence shown here is derived from an EMBL/GenBank/DDBJ whole genome shotgun (WGS) entry which is preliminary data.</text>
</comment>
<organism evidence="2 3">
    <name type="scientific">Clohesyomyces aquaticus</name>
    <dbReference type="NCBI Taxonomy" id="1231657"/>
    <lineage>
        <taxon>Eukaryota</taxon>
        <taxon>Fungi</taxon>
        <taxon>Dikarya</taxon>
        <taxon>Ascomycota</taxon>
        <taxon>Pezizomycotina</taxon>
        <taxon>Dothideomycetes</taxon>
        <taxon>Pleosporomycetidae</taxon>
        <taxon>Pleosporales</taxon>
        <taxon>Lindgomycetaceae</taxon>
        <taxon>Clohesyomyces</taxon>
    </lineage>
</organism>
<keyword evidence="2" id="KW-0808">Transferase</keyword>
<dbReference type="InterPro" id="IPR029063">
    <property type="entry name" value="SAM-dependent_MTases_sf"/>
</dbReference>
<dbReference type="PANTHER" id="PTHR43591">
    <property type="entry name" value="METHYLTRANSFERASE"/>
    <property type="match status" value="1"/>
</dbReference>
<reference evidence="2 3" key="1">
    <citation type="submission" date="2016-07" db="EMBL/GenBank/DDBJ databases">
        <title>Pervasive Adenine N6-methylation of Active Genes in Fungi.</title>
        <authorList>
            <consortium name="DOE Joint Genome Institute"/>
            <person name="Mondo S.J."/>
            <person name="Dannebaum R.O."/>
            <person name="Kuo R.C."/>
            <person name="Labutti K."/>
            <person name="Haridas S."/>
            <person name="Kuo A."/>
            <person name="Salamov A."/>
            <person name="Ahrendt S.R."/>
            <person name="Lipzen A."/>
            <person name="Sullivan W."/>
            <person name="Andreopoulos W.B."/>
            <person name="Clum A."/>
            <person name="Lindquist E."/>
            <person name="Daum C."/>
            <person name="Ramamoorthy G.K."/>
            <person name="Gryganskyi A."/>
            <person name="Culley D."/>
            <person name="Magnuson J.K."/>
            <person name="James T.Y."/>
            <person name="O'Malley M.A."/>
            <person name="Stajich J.E."/>
            <person name="Spatafora J.W."/>
            <person name="Visel A."/>
            <person name="Grigoriev I.V."/>
        </authorList>
    </citation>
    <scope>NUCLEOTIDE SEQUENCE [LARGE SCALE GENOMIC DNA]</scope>
    <source>
        <strain evidence="2 3">CBS 115471</strain>
    </source>
</reference>
<dbReference type="CDD" id="cd02440">
    <property type="entry name" value="AdoMet_MTases"/>
    <property type="match status" value="1"/>
</dbReference>
<dbReference type="Gene3D" id="3.40.50.150">
    <property type="entry name" value="Vaccinia Virus protein VP39"/>
    <property type="match status" value="1"/>
</dbReference>
<gene>
    <name evidence="2" type="ORF">BCR34DRAFT_626133</name>
</gene>
<dbReference type="PANTHER" id="PTHR43591:SF105">
    <property type="entry name" value="METHYLTRANSFERASE DOMAIN-CONTAINING PROTEIN-RELATED"/>
    <property type="match status" value="1"/>
</dbReference>
<dbReference type="AlphaFoldDB" id="A0A1Y1ZEF6"/>
<dbReference type="EMBL" id="MCFA01000097">
    <property type="protein sequence ID" value="ORY08638.1"/>
    <property type="molecule type" value="Genomic_DNA"/>
</dbReference>
<keyword evidence="2" id="KW-0489">Methyltransferase</keyword>
<evidence type="ECO:0000313" key="3">
    <source>
        <dbReference type="Proteomes" id="UP000193144"/>
    </source>
</evidence>
<dbReference type="GO" id="GO:0032259">
    <property type="term" value="P:methylation"/>
    <property type="evidence" value="ECO:0007669"/>
    <property type="project" value="UniProtKB-KW"/>
</dbReference>
<dbReference type="OrthoDB" id="2013972at2759"/>
<dbReference type="STRING" id="1231657.A0A1Y1ZEF6"/>
<evidence type="ECO:0000256" key="1">
    <source>
        <dbReference type="SAM" id="MobiDB-lite"/>
    </source>
</evidence>
<dbReference type="Proteomes" id="UP000193144">
    <property type="component" value="Unassembled WGS sequence"/>
</dbReference>
<dbReference type="Pfam" id="PF13489">
    <property type="entry name" value="Methyltransf_23"/>
    <property type="match status" value="1"/>
</dbReference>